<comment type="subcellular location">
    <subcellularLocation>
        <location evidence="1">Nucleus</location>
        <location evidence="1">Nucleolus</location>
    </subcellularLocation>
</comment>
<dbReference type="InterPro" id="IPR007276">
    <property type="entry name" value="Nop14"/>
</dbReference>
<dbReference type="OrthoDB" id="441771at2759"/>
<feature type="compositionally biased region" description="Basic and acidic residues" evidence="8">
    <location>
        <begin position="32"/>
        <end position="43"/>
    </location>
</feature>
<reference evidence="9" key="2">
    <citation type="submission" date="2021-01" db="EMBL/GenBank/DDBJ databases">
        <authorList>
            <person name="Schikora-Tamarit M.A."/>
        </authorList>
    </citation>
    <scope>NUCLEOTIDE SEQUENCE</scope>
    <source>
        <strain evidence="9">CBS6341</strain>
    </source>
</reference>
<evidence type="ECO:0000256" key="4">
    <source>
        <dbReference type="ARBA" id="ARBA00022552"/>
    </source>
</evidence>
<feature type="compositionally biased region" description="Acidic residues" evidence="8">
    <location>
        <begin position="345"/>
        <end position="384"/>
    </location>
</feature>
<dbReference type="PANTHER" id="PTHR23183">
    <property type="entry name" value="NOP14"/>
    <property type="match status" value="1"/>
</dbReference>
<comment type="function">
    <text evidence="6">Involved in nucleolar processing of pre-18S ribosomal RNA. Has a role in the nuclear export of 40S pre-ribosomal subunit to the cytoplasm.</text>
</comment>
<feature type="compositionally biased region" description="Acidic residues" evidence="8">
    <location>
        <begin position="176"/>
        <end position="194"/>
    </location>
</feature>
<protein>
    <recommendedName>
        <fullName evidence="11">Nop14-like protein</fullName>
    </recommendedName>
</protein>
<evidence type="ECO:0008006" key="11">
    <source>
        <dbReference type="Google" id="ProtNLM"/>
    </source>
</evidence>
<keyword evidence="4" id="KW-0698">rRNA processing</keyword>
<feature type="coiled-coil region" evidence="7">
    <location>
        <begin position="229"/>
        <end position="267"/>
    </location>
</feature>
<reference evidence="9" key="1">
    <citation type="journal article" date="2021" name="Open Biol.">
        <title>Shared evolutionary footprints suggest mitochondrial oxidative damage underlies multiple complex I losses in fungi.</title>
        <authorList>
            <person name="Schikora-Tamarit M.A."/>
            <person name="Marcet-Houben M."/>
            <person name="Nosek J."/>
            <person name="Gabaldon T."/>
        </authorList>
    </citation>
    <scope>NUCLEOTIDE SEQUENCE</scope>
    <source>
        <strain evidence="9">CBS6341</strain>
    </source>
</reference>
<evidence type="ECO:0000313" key="10">
    <source>
        <dbReference type="Proteomes" id="UP000769528"/>
    </source>
</evidence>
<dbReference type="GO" id="GO:0030490">
    <property type="term" value="P:maturation of SSU-rRNA"/>
    <property type="evidence" value="ECO:0007669"/>
    <property type="project" value="TreeGrafter"/>
</dbReference>
<evidence type="ECO:0000256" key="7">
    <source>
        <dbReference type="SAM" id="Coils"/>
    </source>
</evidence>
<dbReference type="EMBL" id="JAEUBF010000026">
    <property type="protein sequence ID" value="KAH3680944.1"/>
    <property type="molecule type" value="Genomic_DNA"/>
</dbReference>
<proteinExistence type="inferred from homology"/>
<dbReference type="Proteomes" id="UP000769528">
    <property type="component" value="Unassembled WGS sequence"/>
</dbReference>
<evidence type="ECO:0000256" key="3">
    <source>
        <dbReference type="ARBA" id="ARBA00022517"/>
    </source>
</evidence>
<dbReference type="Pfam" id="PF04147">
    <property type="entry name" value="Nop14"/>
    <property type="match status" value="1"/>
</dbReference>
<feature type="compositionally biased region" description="Basic and acidic residues" evidence="8">
    <location>
        <begin position="195"/>
        <end position="212"/>
    </location>
</feature>
<sequence length="827" mass="96194">MAGSQLKQLKAALKENGLVGQTNVKRKNTKKAPSESRRDDKQAVLEKIREQFNPFELKVNRKKTDLDTRSTKGTQGKPGISKQIGEDARKAAYEAKKKLQNKNGIFKDRRFGENDSSLTAEEKMLQRFTKERQTQSSKRNLFNLDDDNENAEDDEDDDNAFGLTHYGKSLSLKDDFEQDADLQNNGDDDDDDDEFMKPKKRTLEDRESGNHEPDEDEVIPKKKTKAEVMKEVIAKSKFYKQQRQILQEKVEEKIFDLDEEYDDILQELRTVPKQKKPLEFAANDGINYEKSIKELNLDRRAAPADRTKTDEEIRKERADKMRELEEARLRRMEGLEDDREKGPDELDDDFWIQGSGDEDHEQQEQDDDNDEDEQDDEQDDELIQNDDKPKTTKSLPVICPESHEEFLEILSNYKFEETLTTANKILTSYAPRLQIGNKEKIGIFTVILFQHILYLSESDLVSNEKFSEIQEGLISLVKTLSQKYNFELTESLRDKIEEIHERITETLQIEDAEEFPTISDLTFFSLVGILYSTSDHYHLVVTPTSIIMGEALDQIKFKSINSLIGGIFIAETFLKYQRISKRYVPEVTFFLQKALLSFLPIDLTDDSITSTPDSKFQLPKNLTSSDSIEAFKITDLDNDDLNSNDLIKSSIFNKLISTVDLALDTWKDKSSLLEISSPFIIILSKFIEIYPNYKPLSQLSLKFTRLLKFSKDERKPLTLQSHKKLSIATYAPKFEENFNPERKSYDENRSRQEISKMNKQIKQERKIALRELRKDSRFEARQQIKEKKEKYAEYHSKMAKILNTINTVEGAEKNEYEREKKLRKSKK</sequence>
<keyword evidence="5" id="KW-0539">Nucleus</keyword>
<keyword evidence="10" id="KW-1185">Reference proteome</keyword>
<feature type="region of interest" description="Disordered" evidence="8">
    <location>
        <begin position="102"/>
        <end position="223"/>
    </location>
</feature>
<evidence type="ECO:0000256" key="6">
    <source>
        <dbReference type="ARBA" id="ARBA00024695"/>
    </source>
</evidence>
<dbReference type="AlphaFoldDB" id="A0A9P8TJB7"/>
<organism evidence="9 10">
    <name type="scientific">Wickerhamomyces mucosus</name>
    <dbReference type="NCBI Taxonomy" id="1378264"/>
    <lineage>
        <taxon>Eukaryota</taxon>
        <taxon>Fungi</taxon>
        <taxon>Dikarya</taxon>
        <taxon>Ascomycota</taxon>
        <taxon>Saccharomycotina</taxon>
        <taxon>Saccharomycetes</taxon>
        <taxon>Phaffomycetales</taxon>
        <taxon>Wickerhamomycetaceae</taxon>
        <taxon>Wickerhamomyces</taxon>
    </lineage>
</organism>
<feature type="region of interest" description="Disordered" evidence="8">
    <location>
        <begin position="59"/>
        <end position="87"/>
    </location>
</feature>
<feature type="compositionally biased region" description="Acidic residues" evidence="8">
    <location>
        <begin position="144"/>
        <end position="159"/>
    </location>
</feature>
<feature type="region of interest" description="Disordered" evidence="8">
    <location>
        <begin position="17"/>
        <end position="43"/>
    </location>
</feature>
<name>A0A9P8TJB7_9ASCO</name>
<evidence type="ECO:0000256" key="8">
    <source>
        <dbReference type="SAM" id="MobiDB-lite"/>
    </source>
</evidence>
<keyword evidence="7" id="KW-0175">Coiled coil</keyword>
<feature type="region of interest" description="Disordered" evidence="8">
    <location>
        <begin position="295"/>
        <end position="396"/>
    </location>
</feature>
<dbReference type="GO" id="GO:0032040">
    <property type="term" value="C:small-subunit processome"/>
    <property type="evidence" value="ECO:0007669"/>
    <property type="project" value="InterPro"/>
</dbReference>
<dbReference type="GO" id="GO:0030692">
    <property type="term" value="C:Noc4p-Nop14p complex"/>
    <property type="evidence" value="ECO:0007669"/>
    <property type="project" value="TreeGrafter"/>
</dbReference>
<dbReference type="PANTHER" id="PTHR23183:SF0">
    <property type="entry name" value="NUCLEOLAR PROTEIN 14"/>
    <property type="match status" value="1"/>
</dbReference>
<gene>
    <name evidence="9" type="ORF">WICMUC_000087</name>
</gene>
<feature type="compositionally biased region" description="Basic and acidic residues" evidence="8">
    <location>
        <begin position="59"/>
        <end position="70"/>
    </location>
</feature>
<evidence type="ECO:0000256" key="5">
    <source>
        <dbReference type="ARBA" id="ARBA00023242"/>
    </source>
</evidence>
<feature type="compositionally biased region" description="Basic and acidic residues" evidence="8">
    <location>
        <begin position="295"/>
        <end position="344"/>
    </location>
</feature>
<evidence type="ECO:0000313" key="9">
    <source>
        <dbReference type="EMBL" id="KAH3680944.1"/>
    </source>
</evidence>
<comment type="similarity">
    <text evidence="2">Belongs to the NOP14 family.</text>
</comment>
<feature type="compositionally biased region" description="Basic and acidic residues" evidence="8">
    <location>
        <begin position="120"/>
        <end position="133"/>
    </location>
</feature>
<evidence type="ECO:0000256" key="1">
    <source>
        <dbReference type="ARBA" id="ARBA00004604"/>
    </source>
</evidence>
<evidence type="ECO:0000256" key="2">
    <source>
        <dbReference type="ARBA" id="ARBA00007466"/>
    </source>
</evidence>
<keyword evidence="3" id="KW-0690">Ribosome biogenesis</keyword>
<comment type="caution">
    <text evidence="9">The sequence shown here is derived from an EMBL/GenBank/DDBJ whole genome shotgun (WGS) entry which is preliminary data.</text>
</comment>
<accession>A0A9P8TJB7</accession>